<evidence type="ECO:0000313" key="7">
    <source>
        <dbReference type="EMBL" id="APV45172.1"/>
    </source>
</evidence>
<dbReference type="InterPro" id="IPR044074">
    <property type="entry name" value="PurU_ACT"/>
</dbReference>
<dbReference type="HAMAP" id="MF_01927">
    <property type="entry name" value="PurU"/>
    <property type="match status" value="1"/>
</dbReference>
<evidence type="ECO:0000313" key="8">
    <source>
        <dbReference type="Proteomes" id="UP000185934"/>
    </source>
</evidence>
<name>A0A1P8F9Q9_9CHLR</name>
<dbReference type="STRING" id="1839801.Dform_01854"/>
<feature type="active site" evidence="3">
    <location>
        <position position="229"/>
    </location>
</feature>
<reference evidence="8" key="1">
    <citation type="submission" date="2016-11" db="EMBL/GenBank/DDBJ databases">
        <title>Dehalogenimonas formicexedens sp. nov., a chlorinated alkane respiring bacterium isolated from contaminated groundwater.</title>
        <authorList>
            <person name="Key T.A."/>
            <person name="Bowman K.S."/>
            <person name="Lee I."/>
            <person name="Chun J."/>
            <person name="Albuquerque L."/>
            <person name="da Costa M.S."/>
            <person name="Rainey F.A."/>
            <person name="Moe W.M."/>
        </authorList>
    </citation>
    <scope>NUCLEOTIDE SEQUENCE [LARGE SCALE GENOMIC DNA]</scope>
    <source>
        <strain evidence="8">NSZ-14</strain>
    </source>
</reference>
<dbReference type="Gene3D" id="3.40.50.170">
    <property type="entry name" value="Formyl transferase, N-terminal domain"/>
    <property type="match status" value="1"/>
</dbReference>
<dbReference type="NCBIfam" id="NF004684">
    <property type="entry name" value="PRK06027.1"/>
    <property type="match status" value="1"/>
</dbReference>
<organism evidence="7 8">
    <name type="scientific">Dehalogenimonas formicexedens</name>
    <dbReference type="NCBI Taxonomy" id="1839801"/>
    <lineage>
        <taxon>Bacteria</taxon>
        <taxon>Bacillati</taxon>
        <taxon>Chloroflexota</taxon>
        <taxon>Dehalococcoidia</taxon>
        <taxon>Dehalococcoidales</taxon>
        <taxon>Dehalococcoidaceae</taxon>
        <taxon>Dehalogenimonas</taxon>
    </lineage>
</organism>
<dbReference type="Pfam" id="PF01842">
    <property type="entry name" value="ACT"/>
    <property type="match status" value="1"/>
</dbReference>
<dbReference type="PRINTS" id="PR01575">
    <property type="entry name" value="FFH4HYDRLASE"/>
</dbReference>
<comment type="catalytic activity">
    <reaction evidence="3">
        <text>(6R)-10-formyltetrahydrofolate + H2O = (6S)-5,6,7,8-tetrahydrofolate + formate + H(+)</text>
        <dbReference type="Rhea" id="RHEA:19833"/>
        <dbReference type="ChEBI" id="CHEBI:15377"/>
        <dbReference type="ChEBI" id="CHEBI:15378"/>
        <dbReference type="ChEBI" id="CHEBI:15740"/>
        <dbReference type="ChEBI" id="CHEBI:57453"/>
        <dbReference type="ChEBI" id="CHEBI:195366"/>
        <dbReference type="EC" id="3.5.1.10"/>
    </reaction>
</comment>
<keyword evidence="3" id="KW-0658">Purine biosynthesis</keyword>
<keyword evidence="8" id="KW-1185">Reference proteome</keyword>
<evidence type="ECO:0000256" key="2">
    <source>
        <dbReference type="ARBA" id="ARBA00022801"/>
    </source>
</evidence>
<dbReference type="InterPro" id="IPR002912">
    <property type="entry name" value="ACT_dom"/>
</dbReference>
<evidence type="ECO:0000256" key="1">
    <source>
        <dbReference type="ARBA" id="ARBA00022563"/>
    </source>
</evidence>
<dbReference type="InterPro" id="IPR041729">
    <property type="entry name" value="Formyl-FH4-Hydrolase_C"/>
</dbReference>
<evidence type="ECO:0000259" key="5">
    <source>
        <dbReference type="Pfam" id="PF00551"/>
    </source>
</evidence>
<dbReference type="RefSeq" id="WP_076004750.1">
    <property type="nucleotide sequence ID" value="NZ_CP018258.1"/>
</dbReference>
<dbReference type="Pfam" id="PF00551">
    <property type="entry name" value="Formyl_trans_N"/>
    <property type="match status" value="1"/>
</dbReference>
<dbReference type="KEGG" id="dfo:Dform_01854"/>
<feature type="domain" description="ACT" evidence="6">
    <location>
        <begin position="5"/>
        <end position="48"/>
    </location>
</feature>
<dbReference type="InterPro" id="IPR045865">
    <property type="entry name" value="ACT-like_dom_sf"/>
</dbReference>
<protein>
    <recommendedName>
        <fullName evidence="3 4">Formyltetrahydrofolate deformylase</fullName>
        <ecNumber evidence="3 4">3.5.1.10</ecNumber>
    </recommendedName>
    <alternativeName>
        <fullName evidence="3">Formyl-FH(4) hydrolase</fullName>
    </alternativeName>
</protein>
<comment type="function">
    <text evidence="3">Catalyzes the hydrolysis of 10-formyltetrahydrofolate (formyl-FH4) to formate and tetrahydrofolate (FH4).</text>
</comment>
<dbReference type="Proteomes" id="UP000185934">
    <property type="component" value="Chromosome"/>
</dbReference>
<comment type="similarity">
    <text evidence="3">Belongs to the PurU family.</text>
</comment>
<dbReference type="InterPro" id="IPR004810">
    <property type="entry name" value="PurU"/>
</dbReference>
<gene>
    <name evidence="3 7" type="primary">purU</name>
    <name evidence="7" type="ORF">Dform_01854</name>
</gene>
<dbReference type="SUPFAM" id="SSF53328">
    <property type="entry name" value="Formyltransferase"/>
    <property type="match status" value="1"/>
</dbReference>
<evidence type="ECO:0000259" key="6">
    <source>
        <dbReference type="Pfam" id="PF01842"/>
    </source>
</evidence>
<dbReference type="Gene3D" id="3.30.70.260">
    <property type="match status" value="1"/>
</dbReference>
<evidence type="ECO:0000256" key="4">
    <source>
        <dbReference type="NCBIfam" id="TIGR00655"/>
    </source>
</evidence>
<dbReference type="InterPro" id="IPR036477">
    <property type="entry name" value="Formyl_transf_N_sf"/>
</dbReference>
<keyword evidence="1 3" id="KW-0554">One-carbon metabolism</keyword>
<feature type="domain" description="Formyl transferase N-terminal" evidence="5">
    <location>
        <begin position="90"/>
        <end position="264"/>
    </location>
</feature>
<dbReference type="AlphaFoldDB" id="A0A1P8F9Q9"/>
<dbReference type="GO" id="GO:0006189">
    <property type="term" value="P:'de novo' IMP biosynthetic process"/>
    <property type="evidence" value="ECO:0007669"/>
    <property type="project" value="UniProtKB-UniRule"/>
</dbReference>
<dbReference type="CDD" id="cd04875">
    <property type="entry name" value="ACT_F4HF-DF"/>
    <property type="match status" value="1"/>
</dbReference>
<dbReference type="UniPathway" id="UPA00074">
    <property type="reaction ID" value="UER00170"/>
</dbReference>
<dbReference type="GO" id="GO:0006730">
    <property type="term" value="P:one-carbon metabolic process"/>
    <property type="evidence" value="ECO:0007669"/>
    <property type="project" value="UniProtKB-KW"/>
</dbReference>
<dbReference type="PANTHER" id="PTHR42706">
    <property type="entry name" value="FORMYLTETRAHYDROFOLATE DEFORMYLASE"/>
    <property type="match status" value="1"/>
</dbReference>
<comment type="pathway">
    <text evidence="3">Purine metabolism; IMP biosynthesis via de novo pathway; formate from 10-formyl-5,6,7,8-tetrahydrofolate: step 1/1.</text>
</comment>
<dbReference type="PIRSF" id="PIRSF036480">
    <property type="entry name" value="FormyFH4_hydr"/>
    <property type="match status" value="1"/>
</dbReference>
<dbReference type="OrthoDB" id="9806170at2"/>
<evidence type="ECO:0000256" key="3">
    <source>
        <dbReference type="HAMAP-Rule" id="MF_01927"/>
    </source>
</evidence>
<dbReference type="EC" id="3.5.1.10" evidence="3 4"/>
<dbReference type="NCBIfam" id="TIGR00655">
    <property type="entry name" value="PurU"/>
    <property type="match status" value="1"/>
</dbReference>
<dbReference type="InterPro" id="IPR002376">
    <property type="entry name" value="Formyl_transf_N"/>
</dbReference>
<accession>A0A1P8F9Q9</accession>
<dbReference type="PANTHER" id="PTHR42706:SF1">
    <property type="entry name" value="FORMYLTETRAHYDROFOLATE DEFORMYLASE 2, MITOCHONDRIAL"/>
    <property type="match status" value="1"/>
</dbReference>
<dbReference type="CDD" id="cd08648">
    <property type="entry name" value="FMT_core_Formyl-FH4-Hydrolase_C"/>
    <property type="match status" value="1"/>
</dbReference>
<proteinExistence type="inferred from homology"/>
<dbReference type="EMBL" id="CP018258">
    <property type="protein sequence ID" value="APV45172.1"/>
    <property type="molecule type" value="Genomic_DNA"/>
</dbReference>
<keyword evidence="2 3" id="KW-0378">Hydrolase</keyword>
<dbReference type="SUPFAM" id="SSF55021">
    <property type="entry name" value="ACT-like"/>
    <property type="match status" value="1"/>
</dbReference>
<sequence length="284" mass="32280">MTSAILKVTCQDKKGLIAAVSGFIAQNHGNIITLDEFVDRASNTFFMRVEWDIRDFSISSENIGPAIAKLSTDGGFGGKWETVFSDTKPRMAIFVSKFDHCLWDLLLRHQSGELKCNIPVIVSNHEDLRHVAEFFGVPFHVVPKNAENKFQAERREFEILEKYRADFVVMARYMQVLSEDFLSRYENRVINIHHSFLPAFEGAKPYHQAFERGVKIIGATAHFATVNLDKGPIIHQATLPISHQDTVDDLITKGRDIEKRVLSDGVKLYIANRVFVHGHRTIIL</sequence>
<dbReference type="GO" id="GO:0008864">
    <property type="term" value="F:formyltetrahydrofolate deformylase activity"/>
    <property type="evidence" value="ECO:0007669"/>
    <property type="project" value="UniProtKB-UniRule"/>
</dbReference>